<reference evidence="2" key="1">
    <citation type="submission" date="2023-10" db="EMBL/GenBank/DDBJ databases">
        <authorList>
            <person name="Chen Y."/>
            <person name="Shah S."/>
            <person name="Dougan E. K."/>
            <person name="Thang M."/>
            <person name="Chan C."/>
        </authorList>
    </citation>
    <scope>NUCLEOTIDE SEQUENCE [LARGE SCALE GENOMIC DNA]</scope>
</reference>
<evidence type="ECO:0000256" key="1">
    <source>
        <dbReference type="SAM" id="MobiDB-lite"/>
    </source>
</evidence>
<feature type="region of interest" description="Disordered" evidence="1">
    <location>
        <begin position="89"/>
        <end position="111"/>
    </location>
</feature>
<dbReference type="Proteomes" id="UP001189429">
    <property type="component" value="Unassembled WGS sequence"/>
</dbReference>
<evidence type="ECO:0000313" key="3">
    <source>
        <dbReference type="Proteomes" id="UP001189429"/>
    </source>
</evidence>
<organism evidence="2 3">
    <name type="scientific">Prorocentrum cordatum</name>
    <dbReference type="NCBI Taxonomy" id="2364126"/>
    <lineage>
        <taxon>Eukaryota</taxon>
        <taxon>Sar</taxon>
        <taxon>Alveolata</taxon>
        <taxon>Dinophyceae</taxon>
        <taxon>Prorocentrales</taxon>
        <taxon>Prorocentraceae</taxon>
        <taxon>Prorocentrum</taxon>
    </lineage>
</organism>
<proteinExistence type="predicted"/>
<comment type="caution">
    <text evidence="2">The sequence shown here is derived from an EMBL/GenBank/DDBJ whole genome shotgun (WGS) entry which is preliminary data.</text>
</comment>
<name>A0ABN9XEF5_9DINO</name>
<keyword evidence="3" id="KW-1185">Reference proteome</keyword>
<accession>A0ABN9XEF5</accession>
<sequence>MLQCASHNWWTCAPARNRKQFAKLSPASLCMHEEEEEEGGGGGRRRERREADQHADSVGTRARRATRSRIERGEIPFVDRNQTYHLTAYQPRRRARIPRDEPAACAGAPRT</sequence>
<gene>
    <name evidence="2" type="ORF">PCOR1329_LOCUS76016</name>
</gene>
<feature type="region of interest" description="Disordered" evidence="1">
    <location>
        <begin position="30"/>
        <end position="77"/>
    </location>
</feature>
<dbReference type="EMBL" id="CAUYUJ010020415">
    <property type="protein sequence ID" value="CAK0898003.1"/>
    <property type="molecule type" value="Genomic_DNA"/>
</dbReference>
<protein>
    <submittedName>
        <fullName evidence="2">Uncharacterized protein</fullName>
    </submittedName>
</protein>
<evidence type="ECO:0000313" key="2">
    <source>
        <dbReference type="EMBL" id="CAK0898003.1"/>
    </source>
</evidence>